<protein>
    <recommendedName>
        <fullName evidence="13">DNA ligase 1</fullName>
        <ecNumber evidence="2">6.5.1.1</ecNumber>
    </recommendedName>
    <alternativeName>
        <fullName evidence="14">DNA ligase I</fullName>
    </alternativeName>
</protein>
<keyword evidence="3" id="KW-0436">Ligase</keyword>
<dbReference type="GO" id="GO:0003677">
    <property type="term" value="F:DNA binding"/>
    <property type="evidence" value="ECO:0007669"/>
    <property type="project" value="InterPro"/>
</dbReference>
<feature type="non-terminal residue" evidence="19">
    <location>
        <position position="2009"/>
    </location>
</feature>
<evidence type="ECO:0000256" key="6">
    <source>
        <dbReference type="ARBA" id="ARBA00022741"/>
    </source>
</evidence>
<dbReference type="Pfam" id="PF13578">
    <property type="entry name" value="Methyltransf_24"/>
    <property type="match status" value="1"/>
</dbReference>
<organism evidence="19 20">
    <name type="scientific">Symbiodinium necroappetens</name>
    <dbReference type="NCBI Taxonomy" id="1628268"/>
    <lineage>
        <taxon>Eukaryota</taxon>
        <taxon>Sar</taxon>
        <taxon>Alveolata</taxon>
        <taxon>Dinophyceae</taxon>
        <taxon>Suessiales</taxon>
        <taxon>Symbiodiniaceae</taxon>
        <taxon>Symbiodinium</taxon>
    </lineage>
</organism>
<dbReference type="PANTHER" id="PTHR45674">
    <property type="entry name" value="DNA LIGASE 1/3 FAMILY MEMBER"/>
    <property type="match status" value="1"/>
</dbReference>
<evidence type="ECO:0000256" key="14">
    <source>
        <dbReference type="ARBA" id="ARBA00041666"/>
    </source>
</evidence>
<sequence length="2009" mass="220911">AYMVPREIRFVEALPLTASGKVDRRALLESAHVPGGQNRAGSPAAGSAREVLFLALGSHPGASLDLGASLAELGVDSLTAAPLAERLGRDVLYGREDVPLEVLLGDGSLADLCGYLEERQQILSRTSPGDAQKQRGGFTFERCCRDSDDSCRISRCGVGFFANETERACLLPPGLPVPAPVRSRYGVHLRQEGDVWQIASERTEPADAKAAIFPDATNVRTWINALDVAVDSRSYLADASSLTQLMGLHMPKLCEWRAKMLWKAVGIVGVFLFVWACFDIAMAHVKERTNHVALKAGYISRWRAKLRNNYAAKTHQLLFALVAAVGIWLSVLAYHFAPQWKPKQLDPTMVWKCNLEHLQGPDQWHGFWAALNYAGSSSATTVDVSCFHRLEVTAEKELAQFAVVKEGATVMSAIFLMWQSLQWTSMTHDTEGDICLHFYCVEASGFPEDATDKEELAAYFSRALVDLGLPPDGVEHISIGYKFTPAEALWVEQAMERHLAEEDANVSRSVGEAEMMELKAMTADFSVMCGTPFSCRGTSVDPQSICQNEDLDELNADQFPSSGLVQLAQQAADLQSQKIEPVVTIGQAMSRFVVLKMEPVAVALASAQVLPGRFRGVHEIKVKRCQSSPQVPRSCFVLLLALAVWFGLYFPFYRLSMSVGSYNVTSDLAVGVSNFAGLIIAACFQPISALSILIPKLTEYMGYWHQSEQSLRIPTVSLAQGTAEVRLFRGSLDFVQKTATMTGSDAQKVLWLHVAPGGAPACHIDPVEDARQQLAVSAGLKRASLFHENLVYLLFPSYVLLPYLVEPVATIAFAFYIAVLRIERDARITPGQAEVAMMAPETVTFFFLLLIVFSGVAYIQYRVRVLRWDSACFQGTKSLHVPEPQEATKRREILTSAKACQAAYWCFPLGLLAAAWERSWKAVPKNDLFTGWYLGFARPLASSTQNACSVTKARLYRLEPSVPSSQLSYSEGGMAQEGTRGTASVMGGWWLDRSKYGSPKCFLRDRHIVCPCYTCALLPSSSELLWKGGTAGLADYLNTNPIEVLKSHEVPELFTRQRLIYYRPDKEYLQRRACKFTAGAKNDQTIARDNGFVMSMLDRMHADANSVVLRPEGTAAQLFMRARSGSDSETGWDSSFTFDRCCSLTAVKRYADFNFDPPQKLHYELFHLERDNKPRLGPVQDDEALLLYSLVRALRPRTIVEFGTSNGFSALNWMHAIAEDLDARVFSYDILPYPAARALEDSDPRFFFHQKSQADFEPADVDGRPIDVAFFDAGHLIEYSLKAFERLRPALAPNALVAVHDTGLHAQPARRISSSNIHESMAQHWWVLCAMVLLWRSLGLGSCRGFAVARGPSGKSLKGRKGAGLRFSVLAQQLEKVAAATGTGSADRKVELLKELFDQSPLADAKALLKLLTRWGLHGSAQLRVGSAVLQAAVADMQLSTESAEDTLAKWLATGEVADIGEGWQRLLEQEPRTKSALAKFEDLTVQQACEEMGKFTEIADKGAVARRAALAASLANGCGRKCPAGAKYACRMLQKGKSLGIGASDKTVALAFAQHANLPDGGRLLEILELNPDIDAAVDSIKNGSAVERGAPTSSARAAHLWWPISPSTAKPARGIDEVLAKVTAKGAPSGWRAEWKYDGERLQIHAEQRRKKIRFELFSRNLKNVTARFPEIAKSLRGCPFESIILDAEVVAVDGDKILPFQILSRRPREATPDSKRSDVAFFAFDCLFLNGESLLRQPLAKRLELMHEAVTPAKASSRLKFAEGTGFRTQEELQKALDVAIKSSTEGLMLKQLDAEYKPGIRTSTWLKLKKDYLDSALSDAIDAVVVGVKRGKGKRSSVYGSYLLAVRQTDDADANYQTLCATGTGLTDQELQDYYDLCRPLVGDGCTVPARLQTAWSGSMLSEWQWISDISKAPVMEITGADLTVSRMHSCAAGRLRGTGAVKESGLALRFPRVLRVRAADDKSAAQATTAEQVLDMYRKQPGATAGATKRGRKRLFTGVLQTWK</sequence>
<feature type="domain" description="Carrier" evidence="17">
    <location>
        <begin position="42"/>
        <end position="120"/>
    </location>
</feature>
<keyword evidence="16" id="KW-1133">Transmembrane helix</keyword>
<keyword evidence="10" id="KW-0234">DNA repair</keyword>
<dbReference type="Pfam" id="PF04679">
    <property type="entry name" value="DNA_ligase_A_C"/>
    <property type="match status" value="1"/>
</dbReference>
<dbReference type="PANTHER" id="PTHR45674:SF4">
    <property type="entry name" value="DNA LIGASE 1"/>
    <property type="match status" value="1"/>
</dbReference>
<gene>
    <name evidence="19" type="primary">lig-1</name>
    <name evidence="19" type="ORF">SNEC2469_LOCUS27300</name>
</gene>
<proteinExistence type="inferred from homology"/>
<evidence type="ECO:0000256" key="12">
    <source>
        <dbReference type="ARBA" id="ARBA00034003"/>
    </source>
</evidence>
<keyword evidence="5" id="KW-0235">DNA replication</keyword>
<dbReference type="GO" id="GO:0006260">
    <property type="term" value="P:DNA replication"/>
    <property type="evidence" value="ECO:0007669"/>
    <property type="project" value="UniProtKB-KW"/>
</dbReference>
<evidence type="ECO:0000256" key="2">
    <source>
        <dbReference type="ARBA" id="ARBA00012727"/>
    </source>
</evidence>
<evidence type="ECO:0000256" key="8">
    <source>
        <dbReference type="ARBA" id="ARBA00022840"/>
    </source>
</evidence>
<dbReference type="EMBL" id="CAJNJA010057253">
    <property type="protein sequence ID" value="CAE7861485.1"/>
    <property type="molecule type" value="Genomic_DNA"/>
</dbReference>
<dbReference type="SUPFAM" id="SSF56091">
    <property type="entry name" value="DNA ligase/mRNA capping enzyme, catalytic domain"/>
    <property type="match status" value="1"/>
</dbReference>
<feature type="transmembrane region" description="Helical" evidence="16">
    <location>
        <begin position="668"/>
        <end position="694"/>
    </location>
</feature>
<reference evidence="19" key="1">
    <citation type="submission" date="2021-02" db="EMBL/GenBank/DDBJ databases">
        <authorList>
            <person name="Dougan E. K."/>
            <person name="Rhodes N."/>
            <person name="Thang M."/>
            <person name="Chan C."/>
        </authorList>
    </citation>
    <scope>NUCLEOTIDE SEQUENCE</scope>
</reference>
<dbReference type="Proteomes" id="UP000601435">
    <property type="component" value="Unassembled WGS sequence"/>
</dbReference>
<evidence type="ECO:0000256" key="1">
    <source>
        <dbReference type="ARBA" id="ARBA00007572"/>
    </source>
</evidence>
<keyword evidence="20" id="KW-1185">Reference proteome</keyword>
<dbReference type="Gene3D" id="3.40.50.150">
    <property type="entry name" value="Vaccinia Virus protein VP39"/>
    <property type="match status" value="1"/>
</dbReference>
<keyword evidence="4" id="KW-0132">Cell division</keyword>
<dbReference type="GO" id="GO:0006310">
    <property type="term" value="P:DNA recombination"/>
    <property type="evidence" value="ECO:0007669"/>
    <property type="project" value="UniProtKB-KW"/>
</dbReference>
<accession>A0A813AE12</accession>
<dbReference type="Gene3D" id="3.30.300.30">
    <property type="match status" value="1"/>
</dbReference>
<evidence type="ECO:0000256" key="5">
    <source>
        <dbReference type="ARBA" id="ARBA00022705"/>
    </source>
</evidence>
<dbReference type="GO" id="GO:0005524">
    <property type="term" value="F:ATP binding"/>
    <property type="evidence" value="ECO:0007669"/>
    <property type="project" value="UniProtKB-KW"/>
</dbReference>
<comment type="catalytic activity">
    <reaction evidence="12">
        <text>ATP + (deoxyribonucleotide)n-3'-hydroxyl + 5'-phospho-(deoxyribonucleotide)m = (deoxyribonucleotide)n+m + AMP + diphosphate.</text>
        <dbReference type="EC" id="6.5.1.1"/>
    </reaction>
</comment>
<dbReference type="InterPro" id="IPR012310">
    <property type="entry name" value="DNA_ligase_ATP-dep_cent"/>
</dbReference>
<feature type="transmembrane region" description="Helical" evidence="16">
    <location>
        <begin position="260"/>
        <end position="278"/>
    </location>
</feature>
<dbReference type="Pfam" id="PF01068">
    <property type="entry name" value="DNA_ligase_A_M"/>
    <property type="match status" value="1"/>
</dbReference>
<dbReference type="SUPFAM" id="SSF56801">
    <property type="entry name" value="Acetyl-CoA synthetase-like"/>
    <property type="match status" value="1"/>
</dbReference>
<evidence type="ECO:0000256" key="15">
    <source>
        <dbReference type="RuleBase" id="RU004196"/>
    </source>
</evidence>
<dbReference type="Gene3D" id="3.30.470.30">
    <property type="entry name" value="DNA ligase/mRNA capping enzyme"/>
    <property type="match status" value="1"/>
</dbReference>
<dbReference type="GO" id="GO:0003910">
    <property type="term" value="F:DNA ligase (ATP) activity"/>
    <property type="evidence" value="ECO:0007669"/>
    <property type="project" value="UniProtKB-EC"/>
</dbReference>
<evidence type="ECO:0000313" key="20">
    <source>
        <dbReference type="Proteomes" id="UP000601435"/>
    </source>
</evidence>
<feature type="transmembrane region" description="Helical" evidence="16">
    <location>
        <begin position="636"/>
        <end position="656"/>
    </location>
</feature>
<dbReference type="InterPro" id="IPR012308">
    <property type="entry name" value="DNA_ligase_ATP-dep_N"/>
</dbReference>
<evidence type="ECO:0000256" key="13">
    <source>
        <dbReference type="ARBA" id="ARBA00041131"/>
    </source>
</evidence>
<dbReference type="InterPro" id="IPR050191">
    <property type="entry name" value="ATP-dep_DNA_ligase"/>
</dbReference>
<dbReference type="Gene3D" id="1.10.3260.10">
    <property type="entry name" value="DNA ligase, ATP-dependent, N-terminal domain"/>
    <property type="match status" value="1"/>
</dbReference>
<dbReference type="NCBIfam" id="TIGR00574">
    <property type="entry name" value="dnl1"/>
    <property type="match status" value="1"/>
</dbReference>
<dbReference type="InterPro" id="IPR009081">
    <property type="entry name" value="PP-bd_ACP"/>
</dbReference>
<evidence type="ECO:0000259" key="17">
    <source>
        <dbReference type="PROSITE" id="PS50075"/>
    </source>
</evidence>
<dbReference type="EC" id="6.5.1.1" evidence="2"/>
<feature type="transmembrane region" description="Helical" evidence="16">
    <location>
        <begin position="800"/>
        <end position="822"/>
    </location>
</feature>
<dbReference type="InterPro" id="IPR012309">
    <property type="entry name" value="DNA_ligase_ATP-dep_C"/>
</dbReference>
<dbReference type="InterPro" id="IPR045851">
    <property type="entry name" value="AMP-bd_C_sf"/>
</dbReference>
<dbReference type="InterPro" id="IPR000977">
    <property type="entry name" value="DNA_ligase_ATP-dep"/>
</dbReference>
<keyword evidence="11" id="KW-0131">Cell cycle</keyword>
<dbReference type="GO" id="GO:0051301">
    <property type="term" value="P:cell division"/>
    <property type="evidence" value="ECO:0007669"/>
    <property type="project" value="UniProtKB-KW"/>
</dbReference>
<dbReference type="GO" id="GO:0071897">
    <property type="term" value="P:DNA biosynthetic process"/>
    <property type="evidence" value="ECO:0007669"/>
    <property type="project" value="InterPro"/>
</dbReference>
<keyword evidence="16" id="KW-0812">Transmembrane</keyword>
<dbReference type="SUPFAM" id="SSF50249">
    <property type="entry name" value="Nucleic acid-binding proteins"/>
    <property type="match status" value="1"/>
</dbReference>
<comment type="similarity">
    <text evidence="1 15">Belongs to the ATP-dependent DNA ligase family.</text>
</comment>
<dbReference type="PROSITE" id="PS50160">
    <property type="entry name" value="DNA_LIGASE_A3"/>
    <property type="match status" value="1"/>
</dbReference>
<evidence type="ECO:0000256" key="4">
    <source>
        <dbReference type="ARBA" id="ARBA00022618"/>
    </source>
</evidence>
<evidence type="ECO:0000256" key="9">
    <source>
        <dbReference type="ARBA" id="ARBA00023172"/>
    </source>
</evidence>
<feature type="domain" description="ATP-dependent DNA ligase family profile" evidence="18">
    <location>
        <begin position="1715"/>
        <end position="1852"/>
    </location>
</feature>
<keyword evidence="8" id="KW-0067">ATP-binding</keyword>
<feature type="transmembrane region" description="Helical" evidence="16">
    <location>
        <begin position="317"/>
        <end position="337"/>
    </location>
</feature>
<dbReference type="Pfam" id="PF04675">
    <property type="entry name" value="DNA_ligase_A_N"/>
    <property type="match status" value="1"/>
</dbReference>
<dbReference type="InterPro" id="IPR036599">
    <property type="entry name" value="DNA_ligase_N_sf"/>
</dbReference>
<dbReference type="SUPFAM" id="SSF117018">
    <property type="entry name" value="ATP-dependent DNA ligase DNA-binding domain"/>
    <property type="match status" value="1"/>
</dbReference>
<evidence type="ECO:0000259" key="18">
    <source>
        <dbReference type="PROSITE" id="PS50160"/>
    </source>
</evidence>
<dbReference type="SUPFAM" id="SSF53335">
    <property type="entry name" value="S-adenosyl-L-methionine-dependent methyltransferases"/>
    <property type="match status" value="1"/>
</dbReference>
<dbReference type="InterPro" id="IPR016059">
    <property type="entry name" value="DNA_ligase_ATP-dep_CS"/>
</dbReference>
<evidence type="ECO:0000256" key="11">
    <source>
        <dbReference type="ARBA" id="ARBA00023306"/>
    </source>
</evidence>
<dbReference type="PROSITE" id="PS50075">
    <property type="entry name" value="CARRIER"/>
    <property type="match status" value="1"/>
</dbReference>
<dbReference type="Gene3D" id="2.40.50.140">
    <property type="entry name" value="Nucleic acid-binding proteins"/>
    <property type="match status" value="1"/>
</dbReference>
<evidence type="ECO:0000313" key="19">
    <source>
        <dbReference type="EMBL" id="CAE7861485.1"/>
    </source>
</evidence>
<evidence type="ECO:0000256" key="10">
    <source>
        <dbReference type="ARBA" id="ARBA00023204"/>
    </source>
</evidence>
<dbReference type="InterPro" id="IPR029063">
    <property type="entry name" value="SAM-dependent_MTases_sf"/>
</dbReference>
<dbReference type="PROSITE" id="PS00333">
    <property type="entry name" value="DNA_LIGASE_A2"/>
    <property type="match status" value="1"/>
</dbReference>
<name>A0A813AE12_9DINO</name>
<dbReference type="OrthoDB" id="436333at2759"/>
<keyword evidence="9" id="KW-0233">DNA recombination</keyword>
<feature type="transmembrane region" description="Helical" evidence="16">
    <location>
        <begin position="843"/>
        <end position="861"/>
    </location>
</feature>
<dbReference type="GO" id="GO:0006281">
    <property type="term" value="P:DNA repair"/>
    <property type="evidence" value="ECO:0007669"/>
    <property type="project" value="UniProtKB-KW"/>
</dbReference>
<dbReference type="InterPro" id="IPR012340">
    <property type="entry name" value="NA-bd_OB-fold"/>
</dbReference>
<evidence type="ECO:0000256" key="7">
    <source>
        <dbReference type="ARBA" id="ARBA00022763"/>
    </source>
</evidence>
<keyword evidence="16" id="KW-0472">Membrane</keyword>
<evidence type="ECO:0000256" key="16">
    <source>
        <dbReference type="SAM" id="Phobius"/>
    </source>
</evidence>
<keyword evidence="7" id="KW-0227">DNA damage</keyword>
<evidence type="ECO:0000256" key="3">
    <source>
        <dbReference type="ARBA" id="ARBA00022598"/>
    </source>
</evidence>
<comment type="caution">
    <text evidence="19">The sequence shown here is derived from an EMBL/GenBank/DDBJ whole genome shotgun (WGS) entry which is preliminary data.</text>
</comment>
<keyword evidence="6" id="KW-0547">Nucleotide-binding</keyword>